<feature type="region of interest" description="Disordered" evidence="1">
    <location>
        <begin position="625"/>
        <end position="659"/>
    </location>
</feature>
<organism evidence="2 3">
    <name type="scientific">Durusdinium trenchii</name>
    <dbReference type="NCBI Taxonomy" id="1381693"/>
    <lineage>
        <taxon>Eukaryota</taxon>
        <taxon>Sar</taxon>
        <taxon>Alveolata</taxon>
        <taxon>Dinophyceae</taxon>
        <taxon>Suessiales</taxon>
        <taxon>Symbiodiniaceae</taxon>
        <taxon>Durusdinium</taxon>
    </lineage>
</organism>
<evidence type="ECO:0000313" key="3">
    <source>
        <dbReference type="Proteomes" id="UP001642464"/>
    </source>
</evidence>
<evidence type="ECO:0000313" key="2">
    <source>
        <dbReference type="EMBL" id="CAK9015672.1"/>
    </source>
</evidence>
<accession>A0ABP0JMK2</accession>
<feature type="compositionally biased region" description="Basic and acidic residues" evidence="1">
    <location>
        <begin position="751"/>
        <end position="763"/>
    </location>
</feature>
<comment type="caution">
    <text evidence="2">The sequence shown here is derived from an EMBL/GenBank/DDBJ whole genome shotgun (WGS) entry which is preliminary data.</text>
</comment>
<proteinExistence type="predicted"/>
<dbReference type="EMBL" id="CAXAMM010007891">
    <property type="protein sequence ID" value="CAK9015672.1"/>
    <property type="molecule type" value="Genomic_DNA"/>
</dbReference>
<feature type="region of interest" description="Disordered" evidence="1">
    <location>
        <begin position="180"/>
        <end position="240"/>
    </location>
</feature>
<feature type="compositionally biased region" description="Low complexity" evidence="1">
    <location>
        <begin position="431"/>
        <end position="446"/>
    </location>
</feature>
<feature type="compositionally biased region" description="Basic and acidic residues" evidence="1">
    <location>
        <begin position="418"/>
        <end position="430"/>
    </location>
</feature>
<dbReference type="Proteomes" id="UP001642464">
    <property type="component" value="Unassembled WGS sequence"/>
</dbReference>
<protein>
    <submittedName>
        <fullName evidence="2">Uncharacterized protein</fullName>
    </submittedName>
</protein>
<sequence length="1390" mass="157482">MSKDVGQGSSFNRVPSWDGRPETFFHYITEIKWHLAGTKSSERPYAAARLVRRILESDYPSLKSLAYGLDPADFTTEDAVTRLISFLEASPMNRQPIPDAGRQLSAYYRRLSRKPQETIPQFLVREETLYDSMWRALQRLLREKELDFDQYDCSLDELKDFCGMADKSFYVPGEFEHESTHGAFSQGSGSGSGSTHPSRFAGNREPNAEAEDEDLPQPPLSRSQSESHHTMPIGSSPEKPSKRLDLIERLMQKGLIPLAALDIIRGWLLLECASATELDKSLVKAATQNKLGYQNIRSALLSLHEDRGMRGINNPPKGFGRGKGHMANIVEEFEGEDMQYQDYWGSSHDYPEGEYLEDGYYGEEFQETADDPQAEESEVNPESMTEDQALHVISQLQEEEKELNAMMVDAQRNLEQARRAVQEAKKDRGWKSSGSKGSPPHGSQKGTSTFMQGKGHRSQTNFFQQKGHGFHGKGGYRNRPFGSSGWRPPQQNRFAGRSNFQNRNQMSQRPSSHAGMFMEPQEHHMMTMTDMIPKAEFSPDLSFFPVSQADSRAAIRPEEAIIDSGATVSAGGETAVKNLLHSLAQSRPDLSLTVVTEDRPYFRYGSGSWGQAAVERALASASAKVTPKAKAKKGPKGELDPTRTMGVHTQDPRASKDFWPCKGNHDPKQYSNPHGAWLECQKCALRMQYTPMKGASGQSTHMDLPSNVVRAMEHLRMEGFKENDVDSRLVKKTIRYIEGQELIKAKKPGKTHGDLDKREKEKGYPAASASNPTPGPEIHNLASDDDSWEQPTPMKKKDSGTDFYFEWPKNATEGWRLRELEQFEQWYNATFSKPLYRTAQDPHLHPDRALQAFQNLEDAYPVERKRTHTETQDGEMETDQAAEDETLEQDPTLERKNDPLQANGEKLFGPRHFKEFQSMRARAGELFREESARQAVSRLWNSAPRPLIDYQVGDFNFTDVSKEPFSPDHPEYQSEETERKKARLDTVSALQTQKLVLERIHLLEEEVKMKQETVQLHEMITQEREDEAHFLSFIQDDFQRPEKDRQWVFQIEFDVSEEIADANPFLYVKRVLEGNKNVEITYKQLSPEHVPLFDEAKAREVAEVLGSMALRAVQSKEELKEALSHPERHIPMRWVLTWKPIQPPEPPPPDKPTSIESADAKSAFLQAANCEEDRRLWTKAVPEIAVSLGLKPGQLMRVLGSVFARIGSQVDDFLMAGNPKNKFWIALREKIKGMYQWSPWKKGDFVYAACRIRQLTSYSIHVSQEDFCNSLSPVAIQSDGSRSDKDPMTPSETSQARALLMKAQWRSLQSAPQYAARIGIASSTLSDGKLANLREANSIIRDMRKTAKEDLGRTAQKLKELQKLKTKAGELDLCLQSCTDTPFDLGKQTL</sequence>
<name>A0ABP0JMK2_9DINO</name>
<feature type="region of interest" description="Disordered" evidence="1">
    <location>
        <begin position="865"/>
        <end position="907"/>
    </location>
</feature>
<feature type="compositionally biased region" description="Acidic residues" evidence="1">
    <location>
        <begin position="872"/>
        <end position="888"/>
    </location>
</feature>
<keyword evidence="3" id="KW-1185">Reference proteome</keyword>
<feature type="region of interest" description="Disordered" evidence="1">
    <location>
        <begin position="745"/>
        <end position="800"/>
    </location>
</feature>
<reference evidence="2 3" key="1">
    <citation type="submission" date="2024-02" db="EMBL/GenBank/DDBJ databases">
        <authorList>
            <person name="Chen Y."/>
            <person name="Shah S."/>
            <person name="Dougan E. K."/>
            <person name="Thang M."/>
            <person name="Chan C."/>
        </authorList>
    </citation>
    <scope>NUCLEOTIDE SEQUENCE [LARGE SCALE GENOMIC DNA]</scope>
</reference>
<evidence type="ECO:0000256" key="1">
    <source>
        <dbReference type="SAM" id="MobiDB-lite"/>
    </source>
</evidence>
<feature type="region of interest" description="Disordered" evidence="1">
    <location>
        <begin position="418"/>
        <end position="456"/>
    </location>
</feature>
<gene>
    <name evidence="2" type="ORF">SCF082_LOCUS12866</name>
</gene>